<dbReference type="AlphaFoldDB" id="A0A9D9EH01"/>
<comment type="caution">
    <text evidence="1">The sequence shown here is derived from an EMBL/GenBank/DDBJ whole genome shotgun (WGS) entry which is preliminary data.</text>
</comment>
<protein>
    <submittedName>
        <fullName evidence="1">DUF1893 domain-containing protein</fullName>
    </submittedName>
</protein>
<gene>
    <name evidence="1" type="ORF">IAC32_01350</name>
</gene>
<reference evidence="1" key="2">
    <citation type="journal article" date="2021" name="PeerJ">
        <title>Extensive microbial diversity within the chicken gut microbiome revealed by metagenomics and culture.</title>
        <authorList>
            <person name="Gilroy R."/>
            <person name="Ravi A."/>
            <person name="Getino M."/>
            <person name="Pursley I."/>
            <person name="Horton D.L."/>
            <person name="Alikhan N.F."/>
            <person name="Baker D."/>
            <person name="Gharbi K."/>
            <person name="Hall N."/>
            <person name="Watson M."/>
            <person name="Adriaenssens E.M."/>
            <person name="Foster-Nyarko E."/>
            <person name="Jarju S."/>
            <person name="Secka A."/>
            <person name="Antonio M."/>
            <person name="Oren A."/>
            <person name="Chaudhuri R.R."/>
            <person name="La Ragione R."/>
            <person name="Hildebrand F."/>
            <person name="Pallen M.J."/>
        </authorList>
    </citation>
    <scope>NUCLEOTIDE SEQUENCE</scope>
    <source>
        <strain evidence="1">D3-1215</strain>
    </source>
</reference>
<dbReference type="EMBL" id="JADIMR010000019">
    <property type="protein sequence ID" value="MBO8446381.1"/>
    <property type="molecule type" value="Genomic_DNA"/>
</dbReference>
<dbReference type="SUPFAM" id="SSF53927">
    <property type="entry name" value="Cytidine deaminase-like"/>
    <property type="match status" value="1"/>
</dbReference>
<dbReference type="InterPro" id="IPR037081">
    <property type="entry name" value="Hyp_TM1506"/>
</dbReference>
<dbReference type="InterPro" id="IPR016193">
    <property type="entry name" value="Cytidine_deaminase-like"/>
</dbReference>
<dbReference type="Proteomes" id="UP000823637">
    <property type="component" value="Unassembled WGS sequence"/>
</dbReference>
<reference evidence="1" key="1">
    <citation type="submission" date="2020-10" db="EMBL/GenBank/DDBJ databases">
        <authorList>
            <person name="Gilroy R."/>
        </authorList>
    </citation>
    <scope>NUCLEOTIDE SEQUENCE</scope>
    <source>
        <strain evidence="1">D3-1215</strain>
    </source>
</reference>
<dbReference type="Gene3D" id="3.40.140.30">
    <property type="entry name" value="Hypothetical protein TM1506"/>
    <property type="match status" value="1"/>
</dbReference>
<evidence type="ECO:0000313" key="2">
    <source>
        <dbReference type="Proteomes" id="UP000823637"/>
    </source>
</evidence>
<dbReference type="InterPro" id="IPR015067">
    <property type="entry name" value="DUF1893_TM1506-like"/>
</dbReference>
<evidence type="ECO:0000313" key="1">
    <source>
        <dbReference type="EMBL" id="MBO8446381.1"/>
    </source>
</evidence>
<name>A0A9D9EH01_9BACT</name>
<accession>A0A9D9EH01</accession>
<dbReference type="GO" id="GO:0003824">
    <property type="term" value="F:catalytic activity"/>
    <property type="evidence" value="ECO:0007669"/>
    <property type="project" value="InterPro"/>
</dbReference>
<dbReference type="Pfam" id="PF08973">
    <property type="entry name" value="TM1506"/>
    <property type="match status" value="1"/>
</dbReference>
<sequence length="138" mass="15233">MMEDLVRLLHEKNASLAVRSRSGIVSFHYGRGVSDLARLINKQPEILRDAEVADKVVGKGAAALMMKAGVKKVHGDVVSNAAFELFKMYGTDISYDSLVPHIINRKKDGQCPVETLCGDCTDIDELYCRIADFISGFR</sequence>
<proteinExistence type="predicted"/>
<organism evidence="1 2">
    <name type="scientific">Candidatus Enterocola intestinipullorum</name>
    <dbReference type="NCBI Taxonomy" id="2840783"/>
    <lineage>
        <taxon>Bacteria</taxon>
        <taxon>Pseudomonadati</taxon>
        <taxon>Bacteroidota</taxon>
        <taxon>Bacteroidia</taxon>
        <taxon>Bacteroidales</taxon>
        <taxon>Candidatus Enterocola</taxon>
    </lineage>
</organism>